<accession>A0A8J5JK24</accession>
<feature type="compositionally biased region" description="Basic and acidic residues" evidence="2">
    <location>
        <begin position="14"/>
        <end position="39"/>
    </location>
</feature>
<gene>
    <name evidence="4" type="primary">TBCC-L</name>
    <name evidence="4" type="ORF">Hamer_G004301</name>
</gene>
<dbReference type="Proteomes" id="UP000747542">
    <property type="component" value="Unassembled WGS sequence"/>
</dbReference>
<sequence>MDPTQSSSYSNLLERMKQRTDDLAQKAEQRRSEKESNAAVSEKFDYFHETFQQMKKDLETKIEEVGNVKKANLITYLDNLVEDSQQMQQLLNESSMFLASFQMKKASAEMKELDELIHCRIEELQPKKRFGFGKKKVTEKTENITAMKDSTDSSTAMQSNSLDEIIKKQFFGFKDQAHQTLTKSAGELENRQMNLQNLQDCKVIALGNPSTLQVASLRNCTVIIGPTSRSAFIKDCINCKFVMACQQVRIHNTQNTQFYLHVTGAAIIENCQKVQFAPYTLRYPELEDHYCQSGLDLNINQWDKIDDFHWLSESEISPNWSVIPEDERLENWLE</sequence>
<dbReference type="InterPro" id="IPR017901">
    <property type="entry name" value="C-CAP_CF_C-like"/>
</dbReference>
<dbReference type="GO" id="GO:0015631">
    <property type="term" value="F:tubulin binding"/>
    <property type="evidence" value="ECO:0007669"/>
    <property type="project" value="InterPro"/>
</dbReference>
<dbReference type="Pfam" id="PF16752">
    <property type="entry name" value="TBCC_N"/>
    <property type="match status" value="1"/>
</dbReference>
<dbReference type="InterPro" id="IPR012945">
    <property type="entry name" value="Tubulin-bd_cofactor_C_dom"/>
</dbReference>
<organism evidence="4 5">
    <name type="scientific">Homarus americanus</name>
    <name type="common">American lobster</name>
    <dbReference type="NCBI Taxonomy" id="6706"/>
    <lineage>
        <taxon>Eukaryota</taxon>
        <taxon>Metazoa</taxon>
        <taxon>Ecdysozoa</taxon>
        <taxon>Arthropoda</taxon>
        <taxon>Crustacea</taxon>
        <taxon>Multicrustacea</taxon>
        <taxon>Malacostraca</taxon>
        <taxon>Eumalacostraca</taxon>
        <taxon>Eucarida</taxon>
        <taxon>Decapoda</taxon>
        <taxon>Pleocyemata</taxon>
        <taxon>Astacidea</taxon>
        <taxon>Nephropoidea</taxon>
        <taxon>Nephropidae</taxon>
        <taxon>Homarus</taxon>
    </lineage>
</organism>
<dbReference type="GO" id="GO:0007023">
    <property type="term" value="P:post-chaperonin tubulin folding pathway"/>
    <property type="evidence" value="ECO:0007669"/>
    <property type="project" value="InterPro"/>
</dbReference>
<dbReference type="GO" id="GO:0007021">
    <property type="term" value="P:tubulin complex assembly"/>
    <property type="evidence" value="ECO:0007669"/>
    <property type="project" value="TreeGrafter"/>
</dbReference>
<dbReference type="PANTHER" id="PTHR15139:SF0">
    <property type="entry name" value="TUBULIN-SPECIFIC CHAPERONE C"/>
    <property type="match status" value="1"/>
</dbReference>
<keyword evidence="5" id="KW-1185">Reference proteome</keyword>
<dbReference type="SMART" id="SM00673">
    <property type="entry name" value="CARP"/>
    <property type="match status" value="2"/>
</dbReference>
<evidence type="ECO:0000256" key="1">
    <source>
        <dbReference type="ARBA" id="ARBA00023186"/>
    </source>
</evidence>
<dbReference type="OrthoDB" id="194775at2759"/>
<dbReference type="PROSITE" id="PS51329">
    <property type="entry name" value="C_CAP_COFACTOR_C"/>
    <property type="match status" value="1"/>
</dbReference>
<protein>
    <submittedName>
        <fullName evidence="4">Tubulin-specific chaperone C-like</fullName>
    </submittedName>
</protein>
<name>A0A8J5JK24_HOMAM</name>
<feature type="compositionally biased region" description="Polar residues" evidence="2">
    <location>
        <begin position="1"/>
        <end position="11"/>
    </location>
</feature>
<dbReference type="EMBL" id="JAHLQT010033114">
    <property type="protein sequence ID" value="KAG7159627.1"/>
    <property type="molecule type" value="Genomic_DNA"/>
</dbReference>
<evidence type="ECO:0000313" key="5">
    <source>
        <dbReference type="Proteomes" id="UP000747542"/>
    </source>
</evidence>
<dbReference type="PANTHER" id="PTHR15139">
    <property type="entry name" value="TUBULIN FOLDING COFACTOR C"/>
    <property type="match status" value="1"/>
</dbReference>
<dbReference type="InterPro" id="IPR031925">
    <property type="entry name" value="TBCC_N"/>
</dbReference>
<dbReference type="InterPro" id="IPR006599">
    <property type="entry name" value="CARP_motif"/>
</dbReference>
<dbReference type="AlphaFoldDB" id="A0A8J5JK24"/>
<proteinExistence type="predicted"/>
<dbReference type="GO" id="GO:0005737">
    <property type="term" value="C:cytoplasm"/>
    <property type="evidence" value="ECO:0007669"/>
    <property type="project" value="TreeGrafter"/>
</dbReference>
<dbReference type="Pfam" id="PF07986">
    <property type="entry name" value="TBCC"/>
    <property type="match status" value="1"/>
</dbReference>
<keyword evidence="1" id="KW-0143">Chaperone</keyword>
<evidence type="ECO:0000259" key="3">
    <source>
        <dbReference type="PROSITE" id="PS51329"/>
    </source>
</evidence>
<evidence type="ECO:0000313" key="4">
    <source>
        <dbReference type="EMBL" id="KAG7159627.1"/>
    </source>
</evidence>
<reference evidence="4" key="1">
    <citation type="journal article" date="2021" name="Sci. Adv.">
        <title>The American lobster genome reveals insights on longevity, neural, and immune adaptations.</title>
        <authorList>
            <person name="Polinski J.M."/>
            <person name="Zimin A.V."/>
            <person name="Clark K.F."/>
            <person name="Kohn A.B."/>
            <person name="Sadowski N."/>
            <person name="Timp W."/>
            <person name="Ptitsyn A."/>
            <person name="Khanna P."/>
            <person name="Romanova D.Y."/>
            <person name="Williams P."/>
            <person name="Greenwood S.J."/>
            <person name="Moroz L.L."/>
            <person name="Walt D.R."/>
            <person name="Bodnar A.G."/>
        </authorList>
    </citation>
    <scope>NUCLEOTIDE SEQUENCE</scope>
    <source>
        <strain evidence="4">GMGI-L3</strain>
    </source>
</reference>
<dbReference type="InterPro" id="IPR027684">
    <property type="entry name" value="TBCC"/>
</dbReference>
<comment type="caution">
    <text evidence="4">The sequence shown here is derived from an EMBL/GenBank/DDBJ whole genome shotgun (WGS) entry which is preliminary data.</text>
</comment>
<evidence type="ECO:0000256" key="2">
    <source>
        <dbReference type="SAM" id="MobiDB-lite"/>
    </source>
</evidence>
<feature type="domain" description="C-CAP/cofactor C-like" evidence="3">
    <location>
        <begin position="134"/>
        <end position="310"/>
    </location>
</feature>
<feature type="region of interest" description="Disordered" evidence="2">
    <location>
        <begin position="1"/>
        <end position="39"/>
    </location>
</feature>